<accession>A0ABR3F065</accession>
<feature type="compositionally biased region" description="Polar residues" evidence="1">
    <location>
        <begin position="210"/>
        <end position="219"/>
    </location>
</feature>
<dbReference type="Proteomes" id="UP001465976">
    <property type="component" value="Unassembled WGS sequence"/>
</dbReference>
<evidence type="ECO:0000256" key="1">
    <source>
        <dbReference type="SAM" id="MobiDB-lite"/>
    </source>
</evidence>
<dbReference type="EMBL" id="JBAHYK010001336">
    <property type="protein sequence ID" value="KAL0568448.1"/>
    <property type="molecule type" value="Genomic_DNA"/>
</dbReference>
<protein>
    <submittedName>
        <fullName evidence="2">Uncharacterized protein</fullName>
    </submittedName>
</protein>
<keyword evidence="3" id="KW-1185">Reference proteome</keyword>
<comment type="caution">
    <text evidence="2">The sequence shown here is derived from an EMBL/GenBank/DDBJ whole genome shotgun (WGS) entry which is preliminary data.</text>
</comment>
<name>A0ABR3F065_9AGAR</name>
<sequence length="287" mass="31384">MLDHPTPQVTDSHFDSVVQALSRACAHDGSKNNKLLSSVASLALNISRYRDLPTRQKSLAKASMEVAYSALRYTQKELSEAEAEEPSPETKANLGELIRTLEEISSFLVSRRSRNWFNAVTFWAMCLWDNVVIKSSAKAAFIQRGKTVDRTLMLENRLATLRVLFNMELDINRSRSPFRLENADGSSRHAVVEAQSSHSPEHTQPGMPKPSQSTTLSRSDALTSAVVPASLSPPAALLSHSSSTVGFFDNARDFAIVVLPGASISFNQISGNQSIVTNTQNLHNAAS</sequence>
<feature type="region of interest" description="Disordered" evidence="1">
    <location>
        <begin position="178"/>
        <end position="219"/>
    </location>
</feature>
<evidence type="ECO:0000313" key="3">
    <source>
        <dbReference type="Proteomes" id="UP001465976"/>
    </source>
</evidence>
<organism evidence="2 3">
    <name type="scientific">Marasmius crinis-equi</name>
    <dbReference type="NCBI Taxonomy" id="585013"/>
    <lineage>
        <taxon>Eukaryota</taxon>
        <taxon>Fungi</taxon>
        <taxon>Dikarya</taxon>
        <taxon>Basidiomycota</taxon>
        <taxon>Agaricomycotina</taxon>
        <taxon>Agaricomycetes</taxon>
        <taxon>Agaricomycetidae</taxon>
        <taxon>Agaricales</taxon>
        <taxon>Marasmiineae</taxon>
        <taxon>Marasmiaceae</taxon>
        <taxon>Marasmius</taxon>
    </lineage>
</organism>
<proteinExistence type="predicted"/>
<evidence type="ECO:0000313" key="2">
    <source>
        <dbReference type="EMBL" id="KAL0568448.1"/>
    </source>
</evidence>
<reference evidence="2 3" key="1">
    <citation type="submission" date="2024-02" db="EMBL/GenBank/DDBJ databases">
        <title>A draft genome for the cacao thread blight pathogen Marasmius crinis-equi.</title>
        <authorList>
            <person name="Cohen S.P."/>
            <person name="Baruah I.K."/>
            <person name="Amoako-Attah I."/>
            <person name="Bukari Y."/>
            <person name="Meinhardt L.W."/>
            <person name="Bailey B.A."/>
        </authorList>
    </citation>
    <scope>NUCLEOTIDE SEQUENCE [LARGE SCALE GENOMIC DNA]</scope>
    <source>
        <strain evidence="2 3">GH-76</strain>
    </source>
</reference>
<gene>
    <name evidence="2" type="ORF">V5O48_013536</name>
</gene>